<dbReference type="AlphaFoldDB" id="S8AA88"/>
<dbReference type="OrthoDB" id="5276363at2759"/>
<reference evidence="2" key="2">
    <citation type="submission" date="2013-04" db="EMBL/GenBank/DDBJ databases">
        <title>Genomic mechanisms accounting for the adaptation to parasitism in nematode-trapping fungi.</title>
        <authorList>
            <person name="Ahren D.G."/>
        </authorList>
    </citation>
    <scope>NUCLEOTIDE SEQUENCE [LARGE SCALE GENOMIC DNA]</scope>
    <source>
        <strain evidence="2">CBS 200.50</strain>
    </source>
</reference>
<gene>
    <name evidence="1" type="ORF">H072_8272</name>
</gene>
<organism evidence="1 2">
    <name type="scientific">Dactylellina haptotyla (strain CBS 200.50)</name>
    <name type="common">Nematode-trapping fungus</name>
    <name type="synonym">Monacrosporium haptotylum</name>
    <dbReference type="NCBI Taxonomy" id="1284197"/>
    <lineage>
        <taxon>Eukaryota</taxon>
        <taxon>Fungi</taxon>
        <taxon>Dikarya</taxon>
        <taxon>Ascomycota</taxon>
        <taxon>Pezizomycotina</taxon>
        <taxon>Orbiliomycetes</taxon>
        <taxon>Orbiliales</taxon>
        <taxon>Orbiliaceae</taxon>
        <taxon>Dactylellina</taxon>
    </lineage>
</organism>
<accession>S8AA88</accession>
<reference evidence="1 2" key="1">
    <citation type="journal article" date="2013" name="PLoS Genet.">
        <title>Genomic mechanisms accounting for the adaptation to parasitism in nematode-trapping fungi.</title>
        <authorList>
            <person name="Meerupati T."/>
            <person name="Andersson K.M."/>
            <person name="Friman E."/>
            <person name="Kumar D."/>
            <person name="Tunlid A."/>
            <person name="Ahren D."/>
        </authorList>
    </citation>
    <scope>NUCLEOTIDE SEQUENCE [LARGE SCALE GENOMIC DNA]</scope>
    <source>
        <strain evidence="1 2">CBS 200.50</strain>
    </source>
</reference>
<proteinExistence type="predicted"/>
<dbReference type="OMA" id="FIAKWAT"/>
<name>S8AA88_DACHA</name>
<sequence>MVFASPTANSPTKVARQASALYGPGRLKFIAKWATYRSKYAYVNPLDVVRPAPQATGSIFNFENSTGRLWLGSNSENPIVGGLRLNLTSNLAPLAFGPLGQPSCDRTGGVAYETAFGFNTLGRLTLGGISKWRGCSTDSSVGLGPGINFQFGTGPSSTVDCQDLEIEWEPVVAPST</sequence>
<protein>
    <submittedName>
        <fullName evidence="1">Uncharacterized protein</fullName>
    </submittedName>
</protein>
<dbReference type="HOGENOM" id="CLU_1525096_0_0_1"/>
<dbReference type="Proteomes" id="UP000015100">
    <property type="component" value="Unassembled WGS sequence"/>
</dbReference>
<dbReference type="EMBL" id="AQGS01000592">
    <property type="protein sequence ID" value="EPS38016.1"/>
    <property type="molecule type" value="Genomic_DNA"/>
</dbReference>
<evidence type="ECO:0000313" key="1">
    <source>
        <dbReference type="EMBL" id="EPS38016.1"/>
    </source>
</evidence>
<comment type="caution">
    <text evidence="1">The sequence shown here is derived from an EMBL/GenBank/DDBJ whole genome shotgun (WGS) entry which is preliminary data.</text>
</comment>
<keyword evidence="2" id="KW-1185">Reference proteome</keyword>
<evidence type="ECO:0000313" key="2">
    <source>
        <dbReference type="Proteomes" id="UP000015100"/>
    </source>
</evidence>